<keyword evidence="2" id="KW-1185">Reference proteome</keyword>
<proteinExistence type="predicted"/>
<protein>
    <submittedName>
        <fullName evidence="1">Uncharacterized protein</fullName>
    </submittedName>
</protein>
<reference evidence="2" key="1">
    <citation type="journal article" date="2023" name="Front. Plant Sci.">
        <title>Chromosomal-level genome assembly of Melastoma candidum provides insights into trichome evolution.</title>
        <authorList>
            <person name="Zhong Y."/>
            <person name="Wu W."/>
            <person name="Sun C."/>
            <person name="Zou P."/>
            <person name="Liu Y."/>
            <person name="Dai S."/>
            <person name="Zhou R."/>
        </authorList>
    </citation>
    <scope>NUCLEOTIDE SEQUENCE [LARGE SCALE GENOMIC DNA]</scope>
</reference>
<comment type="caution">
    <text evidence="1">The sequence shown here is derived from an EMBL/GenBank/DDBJ whole genome shotgun (WGS) entry which is preliminary data.</text>
</comment>
<gene>
    <name evidence="1" type="ORF">MLD38_018287</name>
</gene>
<sequence>MEGGRGQGQGSEGKESTQPSSGTIPLVSLKLWAVPGTVFALFFILVFSSGLVSRLDVFNFSVPSFFSATMEHTSEVPPKILWPLNCTNGTIPQTCPANYPTGLQPNLSSSGSCPEYFQWIHEDLRPWKDTGITREMLERPKAREFTHFRLIILNGKPYLETFKKAFETRDVFTVWGILQLLRLYPGKVPDLELMFCCEDRTVIPKKDYQENKTVAPPPLFHYCGNTASFDVPFPDWSFWGWPEVNIKPWEETVGAIRVKANEIKWKDRQPYAQWKGNPLNHNRQQLMNCNKKDKTDWNVRASSQDWGRERHGGFKTSSLEDQCKHRYKVYVEGNAWSVSEKYIMACNSTTLMVKPDFYDFFTRGMYPLVHYWPIRPGNMCKDIKFAVDWGNKHSSQAREMGEAGTRFIEESVKLEYVYDYMLHMLTEYAKLLRFKPELPAGAREICSETMACPAQGLVKEYMLGSLVNRPSESLPCKLQPPFDPEVVAGIRERKENATRQVETWGDEYWEKHSK</sequence>
<dbReference type="Proteomes" id="UP001057402">
    <property type="component" value="Chromosome 5"/>
</dbReference>
<name>A0ACB9R1M3_9MYRT</name>
<organism evidence="1 2">
    <name type="scientific">Melastoma candidum</name>
    <dbReference type="NCBI Taxonomy" id="119954"/>
    <lineage>
        <taxon>Eukaryota</taxon>
        <taxon>Viridiplantae</taxon>
        <taxon>Streptophyta</taxon>
        <taxon>Embryophyta</taxon>
        <taxon>Tracheophyta</taxon>
        <taxon>Spermatophyta</taxon>
        <taxon>Magnoliopsida</taxon>
        <taxon>eudicotyledons</taxon>
        <taxon>Gunneridae</taxon>
        <taxon>Pentapetalae</taxon>
        <taxon>rosids</taxon>
        <taxon>malvids</taxon>
        <taxon>Myrtales</taxon>
        <taxon>Melastomataceae</taxon>
        <taxon>Melastomatoideae</taxon>
        <taxon>Melastomateae</taxon>
        <taxon>Melastoma</taxon>
    </lineage>
</organism>
<accession>A0ACB9R1M3</accession>
<evidence type="ECO:0000313" key="1">
    <source>
        <dbReference type="EMBL" id="KAI4369892.1"/>
    </source>
</evidence>
<evidence type="ECO:0000313" key="2">
    <source>
        <dbReference type="Proteomes" id="UP001057402"/>
    </source>
</evidence>
<dbReference type="EMBL" id="CM042884">
    <property type="protein sequence ID" value="KAI4369892.1"/>
    <property type="molecule type" value="Genomic_DNA"/>
</dbReference>